<protein>
    <submittedName>
        <fullName evidence="1">Aminoglycoside 6-adenylyltransferase</fullName>
    </submittedName>
</protein>
<dbReference type="InterPro" id="IPR007530">
    <property type="entry name" value="Aminoglycoside_adenylylTfrase"/>
</dbReference>
<reference evidence="2" key="1">
    <citation type="journal article" date="2019" name="Int. J. Syst. Evol. Microbiol.">
        <title>The Global Catalogue of Microorganisms (GCM) 10K type strain sequencing project: providing services to taxonomists for standard genome sequencing and annotation.</title>
        <authorList>
            <consortium name="The Broad Institute Genomics Platform"/>
            <consortium name="The Broad Institute Genome Sequencing Center for Infectious Disease"/>
            <person name="Wu L."/>
            <person name="Ma J."/>
        </authorList>
    </citation>
    <scope>NUCLEOTIDE SEQUENCE [LARGE SCALE GENOMIC DNA]</scope>
    <source>
        <strain evidence="2">CCUG 49339</strain>
    </source>
</reference>
<comment type="caution">
    <text evidence="1">The sequence shown here is derived from an EMBL/GenBank/DDBJ whole genome shotgun (WGS) entry which is preliminary data.</text>
</comment>
<evidence type="ECO:0000313" key="1">
    <source>
        <dbReference type="EMBL" id="MFD1737407.1"/>
    </source>
</evidence>
<gene>
    <name evidence="1" type="ORF">ACFSCX_12665</name>
</gene>
<dbReference type="EMBL" id="JBHUEM010000020">
    <property type="protein sequence ID" value="MFD1737407.1"/>
    <property type="molecule type" value="Genomic_DNA"/>
</dbReference>
<sequence length="56" mass="6649">MYTKSDNGIRAVLLNGSGDNPTIKQDRYQDYHIVDSDKYFLLIIYNQLNVRRKEQQ</sequence>
<dbReference type="SUPFAM" id="SSF81301">
    <property type="entry name" value="Nucleotidyltransferase"/>
    <property type="match status" value="1"/>
</dbReference>
<keyword evidence="2" id="KW-1185">Reference proteome</keyword>
<accession>A0ABW4LQP5</accession>
<dbReference type="Pfam" id="PF04439">
    <property type="entry name" value="Adenyl_transf"/>
    <property type="match status" value="1"/>
</dbReference>
<dbReference type="Gene3D" id="3.30.460.10">
    <property type="entry name" value="Beta Polymerase, domain 2"/>
    <property type="match status" value="1"/>
</dbReference>
<evidence type="ECO:0000313" key="2">
    <source>
        <dbReference type="Proteomes" id="UP001597214"/>
    </source>
</evidence>
<proteinExistence type="predicted"/>
<organism evidence="1 2">
    <name type="scientific">Bacillus salitolerans</name>
    <dbReference type="NCBI Taxonomy" id="1437434"/>
    <lineage>
        <taxon>Bacteria</taxon>
        <taxon>Bacillati</taxon>
        <taxon>Bacillota</taxon>
        <taxon>Bacilli</taxon>
        <taxon>Bacillales</taxon>
        <taxon>Bacillaceae</taxon>
        <taxon>Bacillus</taxon>
    </lineage>
</organism>
<name>A0ABW4LQP5_9BACI</name>
<dbReference type="Proteomes" id="UP001597214">
    <property type="component" value="Unassembled WGS sequence"/>
</dbReference>
<dbReference type="RefSeq" id="WP_377928617.1">
    <property type="nucleotide sequence ID" value="NZ_JBHUEM010000020.1"/>
</dbReference>
<dbReference type="InterPro" id="IPR043519">
    <property type="entry name" value="NT_sf"/>
</dbReference>